<feature type="domain" description="HMG box" evidence="6">
    <location>
        <begin position="33"/>
        <end position="101"/>
    </location>
</feature>
<dbReference type="GO" id="GO:0005634">
    <property type="term" value="C:nucleus"/>
    <property type="evidence" value="ECO:0007669"/>
    <property type="project" value="UniProtKB-UniRule"/>
</dbReference>
<dbReference type="PANTHER" id="PTHR48112">
    <property type="entry name" value="HIGH MOBILITY GROUP PROTEIN DSP1"/>
    <property type="match status" value="1"/>
</dbReference>
<evidence type="ECO:0000313" key="8">
    <source>
        <dbReference type="Proteomes" id="UP000780801"/>
    </source>
</evidence>
<proteinExistence type="inferred from homology"/>
<protein>
    <submittedName>
        <fullName evidence="7">Non-histone chromosomal protein 6</fullName>
    </submittedName>
</protein>
<dbReference type="InterPro" id="IPR009071">
    <property type="entry name" value="HMG_box_dom"/>
</dbReference>
<evidence type="ECO:0000256" key="2">
    <source>
        <dbReference type="ARBA" id="ARBA00023242"/>
    </source>
</evidence>
<feature type="compositionally biased region" description="Basic and acidic residues" evidence="5">
    <location>
        <begin position="1"/>
        <end position="20"/>
    </location>
</feature>
<comment type="caution">
    <text evidence="7">The sequence shown here is derived from an EMBL/GenBank/DDBJ whole genome shotgun (WGS) entry which is preliminary data.</text>
</comment>
<evidence type="ECO:0000256" key="4">
    <source>
        <dbReference type="PROSITE-ProRule" id="PRU00267"/>
    </source>
</evidence>
<comment type="similarity">
    <text evidence="3">Belongs to the NHP6 family.</text>
</comment>
<dbReference type="GO" id="GO:0003677">
    <property type="term" value="F:DNA binding"/>
    <property type="evidence" value="ECO:0007669"/>
    <property type="project" value="UniProtKB-UniRule"/>
</dbReference>
<accession>A0A9P6KGI4</accession>
<dbReference type="Gene3D" id="1.10.30.10">
    <property type="entry name" value="High mobility group box domain"/>
    <property type="match status" value="1"/>
</dbReference>
<dbReference type="Proteomes" id="UP000780801">
    <property type="component" value="Unassembled WGS sequence"/>
</dbReference>
<evidence type="ECO:0000256" key="5">
    <source>
        <dbReference type="SAM" id="MobiDB-lite"/>
    </source>
</evidence>
<dbReference type="PANTHER" id="PTHR48112:SF22">
    <property type="entry name" value="MITOCHONDRIAL TRANSCRIPTION FACTOR A, ISOFORM B"/>
    <property type="match status" value="1"/>
</dbReference>
<dbReference type="AlphaFoldDB" id="A0A9P6KGI4"/>
<evidence type="ECO:0000313" key="7">
    <source>
        <dbReference type="EMBL" id="KAF9584048.1"/>
    </source>
</evidence>
<dbReference type="InterPro" id="IPR050342">
    <property type="entry name" value="HMGB"/>
</dbReference>
<sequence length="120" mass="13616">MPKVAKKDTKPAKRSKEPEKKKKRKMKKDPNAPKAPLSAYLLFCGEYREKVRAENPDASFGTIGRLLGERWAKLADQQKTPYITKHEKAKAKYSIEKAAYDAKKKAAASDDDDDEEEESD</sequence>
<keyword evidence="8" id="KW-1185">Reference proteome</keyword>
<dbReference type="SUPFAM" id="SSF47095">
    <property type="entry name" value="HMG-box"/>
    <property type="match status" value="1"/>
</dbReference>
<name>A0A9P6KGI4_9FUNG</name>
<evidence type="ECO:0000259" key="6">
    <source>
        <dbReference type="PROSITE" id="PS50118"/>
    </source>
</evidence>
<keyword evidence="2 4" id="KW-0539">Nucleus</keyword>
<organism evidence="7 8">
    <name type="scientific">Lunasporangiospora selenospora</name>
    <dbReference type="NCBI Taxonomy" id="979761"/>
    <lineage>
        <taxon>Eukaryota</taxon>
        <taxon>Fungi</taxon>
        <taxon>Fungi incertae sedis</taxon>
        <taxon>Mucoromycota</taxon>
        <taxon>Mortierellomycotina</taxon>
        <taxon>Mortierellomycetes</taxon>
        <taxon>Mortierellales</taxon>
        <taxon>Mortierellaceae</taxon>
        <taxon>Lunasporangiospora</taxon>
    </lineage>
</organism>
<reference evidence="7" key="1">
    <citation type="journal article" date="2020" name="Fungal Divers.">
        <title>Resolving the Mortierellaceae phylogeny through synthesis of multi-gene phylogenetics and phylogenomics.</title>
        <authorList>
            <person name="Vandepol N."/>
            <person name="Liber J."/>
            <person name="Desiro A."/>
            <person name="Na H."/>
            <person name="Kennedy M."/>
            <person name="Barry K."/>
            <person name="Grigoriev I.V."/>
            <person name="Miller A.N."/>
            <person name="O'Donnell K."/>
            <person name="Stajich J.E."/>
            <person name="Bonito G."/>
        </authorList>
    </citation>
    <scope>NUCLEOTIDE SEQUENCE</scope>
    <source>
        <strain evidence="7">KOD1015</strain>
    </source>
</reference>
<keyword evidence="1 4" id="KW-0238">DNA-binding</keyword>
<dbReference type="Pfam" id="PF00505">
    <property type="entry name" value="HMG_box"/>
    <property type="match status" value="1"/>
</dbReference>
<feature type="region of interest" description="Disordered" evidence="5">
    <location>
        <begin position="1"/>
        <end position="34"/>
    </location>
</feature>
<dbReference type="FunFam" id="1.10.30.10:FF:000016">
    <property type="entry name" value="FACT complex subunit SSRP1"/>
    <property type="match status" value="1"/>
</dbReference>
<evidence type="ECO:0000256" key="1">
    <source>
        <dbReference type="ARBA" id="ARBA00023125"/>
    </source>
</evidence>
<dbReference type="EMBL" id="JAABOA010000515">
    <property type="protein sequence ID" value="KAF9584048.1"/>
    <property type="molecule type" value="Genomic_DNA"/>
</dbReference>
<dbReference type="OrthoDB" id="1919336at2759"/>
<feature type="DNA-binding region" description="HMG box" evidence="4">
    <location>
        <begin position="33"/>
        <end position="101"/>
    </location>
</feature>
<dbReference type="PROSITE" id="PS50118">
    <property type="entry name" value="HMG_BOX_2"/>
    <property type="match status" value="1"/>
</dbReference>
<gene>
    <name evidence="7" type="primary">NHP6</name>
    <name evidence="7" type="ORF">BGW38_007740</name>
</gene>
<dbReference type="SMART" id="SM00398">
    <property type="entry name" value="HMG"/>
    <property type="match status" value="1"/>
</dbReference>
<dbReference type="InterPro" id="IPR036910">
    <property type="entry name" value="HMG_box_dom_sf"/>
</dbReference>
<evidence type="ECO:0000256" key="3">
    <source>
        <dbReference type="ARBA" id="ARBA00043963"/>
    </source>
</evidence>